<dbReference type="Pfam" id="PF00639">
    <property type="entry name" value="Rotamase"/>
    <property type="match status" value="1"/>
</dbReference>
<dbReference type="GO" id="GO:0003755">
    <property type="term" value="F:peptidyl-prolyl cis-trans isomerase activity"/>
    <property type="evidence" value="ECO:0007669"/>
    <property type="project" value="UniProtKB-EC"/>
</dbReference>
<organism evidence="5 6">
    <name type="scientific">Luteibacter sahnii</name>
    <dbReference type="NCBI Taxonomy" id="3021977"/>
    <lineage>
        <taxon>Bacteria</taxon>
        <taxon>Pseudomonadati</taxon>
        <taxon>Pseudomonadota</taxon>
        <taxon>Gammaproteobacteria</taxon>
        <taxon>Lysobacterales</taxon>
        <taxon>Rhodanobacteraceae</taxon>
        <taxon>Luteibacter</taxon>
    </lineage>
</organism>
<comment type="caution">
    <text evidence="5">The sequence shown here is derived from an EMBL/GenBank/DDBJ whole genome shotgun (WGS) entry which is preliminary data.</text>
</comment>
<reference evidence="5 6" key="1">
    <citation type="journal article" date="2024" name="Curr. Microbiol.">
        <title>Luteibacter sahnii sp. nov., A Novel Yellow-Colored Xanthomonadin Pigment Producing Probiotic Bacterium from Healthy Rice Seed Microbiome.</title>
        <authorList>
            <person name="Jaiswal G."/>
            <person name="Rana R."/>
            <person name="Nayak P.K."/>
            <person name="Chouhan R."/>
            <person name="Gandhi S.G."/>
            <person name="Patel H.K."/>
            <person name="Patil P.B."/>
        </authorList>
    </citation>
    <scope>NUCLEOTIDE SEQUENCE [LARGE SCALE GENOMIC DNA]</scope>
    <source>
        <strain evidence="5 6">PPL201</strain>
    </source>
</reference>
<evidence type="ECO:0000256" key="3">
    <source>
        <dbReference type="SAM" id="SignalP"/>
    </source>
</evidence>
<dbReference type="SUPFAM" id="SSF54534">
    <property type="entry name" value="FKBP-like"/>
    <property type="match status" value="1"/>
</dbReference>
<name>A0ABT6BC79_9GAMM</name>
<comment type="similarity">
    <text evidence="1">Belongs to the PpiC/parvulin rotamase family.</text>
</comment>
<dbReference type="PANTHER" id="PTHR47245">
    <property type="entry name" value="PEPTIDYLPROLYL ISOMERASE"/>
    <property type="match status" value="1"/>
</dbReference>
<dbReference type="InterPro" id="IPR046357">
    <property type="entry name" value="PPIase_dom_sf"/>
</dbReference>
<keyword evidence="6" id="KW-1185">Reference proteome</keyword>
<keyword evidence="3" id="KW-0732">Signal</keyword>
<evidence type="ECO:0000313" key="5">
    <source>
        <dbReference type="EMBL" id="MDF4025698.1"/>
    </source>
</evidence>
<keyword evidence="2 5" id="KW-0413">Isomerase</keyword>
<feature type="chain" id="PRO_5046508279" evidence="3">
    <location>
        <begin position="21"/>
        <end position="286"/>
    </location>
</feature>
<dbReference type="PANTHER" id="PTHR47245:SF3">
    <property type="entry name" value="PEPTIDYL-PROLYL CIS-TRANS ISOMERASE, PPIC-TYPE-RELATED"/>
    <property type="match status" value="1"/>
</dbReference>
<dbReference type="InterPro" id="IPR050245">
    <property type="entry name" value="PrsA_foldase"/>
</dbReference>
<evidence type="ECO:0000313" key="6">
    <source>
        <dbReference type="Proteomes" id="UP001528850"/>
    </source>
</evidence>
<evidence type="ECO:0000256" key="1">
    <source>
        <dbReference type="ARBA" id="ARBA00007656"/>
    </source>
</evidence>
<sequence>MIRRSTLPFVFFLGTVLATAAATADTSVATLRIGDSRLSPAQYRVLASAMAQSTGSPSFADDTDQLSTYARTEILAAKARTSGLARDPVTAERIRVAIDGVLAAAEREHLRTTARITPDDVKRRLSEHPYAYDQFALSHIFIAVGRTPDGRQRSDAEALAKARQIKKQLDDGADFATVAKAQSEDTQTASQGGELDPMLGMYMSNAFLPAVSQLHDGDVSGPVRGPNGYHILLVQQHIGATYDKTHAMIEAVLRDEAADEAIATWVRQTPVSFDKASLADQGSRAP</sequence>
<keyword evidence="2" id="KW-0697">Rotamase</keyword>
<dbReference type="EMBL" id="JARJJS010000002">
    <property type="protein sequence ID" value="MDF4025698.1"/>
    <property type="molecule type" value="Genomic_DNA"/>
</dbReference>
<accession>A0ABT6BC79</accession>
<protein>
    <submittedName>
        <fullName evidence="5">Peptidylprolyl isomerase</fullName>
        <ecNumber evidence="5">5.2.1.8</ecNumber>
    </submittedName>
</protein>
<evidence type="ECO:0000259" key="4">
    <source>
        <dbReference type="PROSITE" id="PS50198"/>
    </source>
</evidence>
<dbReference type="PROSITE" id="PS50198">
    <property type="entry name" value="PPIC_PPIASE_2"/>
    <property type="match status" value="1"/>
</dbReference>
<evidence type="ECO:0000256" key="2">
    <source>
        <dbReference type="PROSITE-ProRule" id="PRU00278"/>
    </source>
</evidence>
<dbReference type="EC" id="5.2.1.8" evidence="5"/>
<feature type="domain" description="PpiC" evidence="4">
    <location>
        <begin position="132"/>
        <end position="236"/>
    </location>
</feature>
<proteinExistence type="inferred from homology"/>
<feature type="signal peptide" evidence="3">
    <location>
        <begin position="1"/>
        <end position="20"/>
    </location>
</feature>
<dbReference type="Gene3D" id="3.10.50.40">
    <property type="match status" value="1"/>
</dbReference>
<dbReference type="InterPro" id="IPR000297">
    <property type="entry name" value="PPIase_PpiC"/>
</dbReference>
<gene>
    <name evidence="5" type="ORF">P3W24_12045</name>
</gene>
<dbReference type="Proteomes" id="UP001528850">
    <property type="component" value="Unassembled WGS sequence"/>
</dbReference>